<gene>
    <name evidence="8" type="ORF">PG997_004292</name>
</gene>
<name>A0ABR1X1M7_9PEZI</name>
<keyword evidence="3" id="KW-0813">Transport</keyword>
<evidence type="ECO:0000256" key="2">
    <source>
        <dbReference type="ARBA" id="ARBA00007965"/>
    </source>
</evidence>
<sequence length="438" mass="48203">MDRIRSIFKKREDEQEYAPLTGETQFLQESRDDEEHSVPFSWIEYGIFVWLGVAMNMFLAAAPYFQTRFQESEWILQNFQSALISVSTVMNLLAMIILTNIQYTASYPFRINIALYINVGIFSLLAFSTRAFLDTTPSHYLWFLLAMVACTSYAAGLMQNGVFAFAASFGRPEYMQAIMAGQGIAGVLPPVTQIISVLVAPPSESVSSAPGDVQDGTGIAAFIYFLTAVAISVFAALAFIPLVRRHDHIVEARMMDQMAASFNSVEEAERAARKVVSMRRLRVLCRHHVLPRIHAQDPFDHAACRGRHSPEAGGLHPLAFACWNLGDLGGRAGALVLPYRERPFVLFVVSVARVLFIPLYALCNLHGGGGVVHSDVFYLLLVQFPFGLTNGWLASNCMMAPSEWVEEGEREAAGGFMGLCLVAGLTFGSLLSFTAAGV</sequence>
<keyword evidence="6 7" id="KW-0472">Membrane</keyword>
<evidence type="ECO:0000313" key="8">
    <source>
        <dbReference type="EMBL" id="KAK8089331.1"/>
    </source>
</evidence>
<keyword evidence="4 7" id="KW-0812">Transmembrane</keyword>
<evidence type="ECO:0000256" key="6">
    <source>
        <dbReference type="ARBA" id="ARBA00023136"/>
    </source>
</evidence>
<feature type="transmembrane region" description="Helical" evidence="7">
    <location>
        <begin position="42"/>
        <end position="62"/>
    </location>
</feature>
<dbReference type="PIRSF" id="PIRSF016379">
    <property type="entry name" value="ENT"/>
    <property type="match status" value="1"/>
</dbReference>
<reference evidence="8 9" key="1">
    <citation type="submission" date="2023-01" db="EMBL/GenBank/DDBJ databases">
        <title>Analysis of 21 Apiospora genomes using comparative genomics revels a genus with tremendous synthesis potential of carbohydrate active enzymes and secondary metabolites.</title>
        <authorList>
            <person name="Sorensen T."/>
        </authorList>
    </citation>
    <scope>NUCLEOTIDE SEQUENCE [LARGE SCALE GENOMIC DNA]</scope>
    <source>
        <strain evidence="8 9">CBS 114990</strain>
    </source>
</reference>
<dbReference type="Proteomes" id="UP001433268">
    <property type="component" value="Unassembled WGS sequence"/>
</dbReference>
<dbReference type="PANTHER" id="PTHR10332">
    <property type="entry name" value="EQUILIBRATIVE NUCLEOSIDE TRANSPORTER"/>
    <property type="match status" value="1"/>
</dbReference>
<evidence type="ECO:0000256" key="3">
    <source>
        <dbReference type="ARBA" id="ARBA00022448"/>
    </source>
</evidence>
<accession>A0ABR1X1M7</accession>
<feature type="transmembrane region" description="Helical" evidence="7">
    <location>
        <begin position="177"/>
        <end position="199"/>
    </location>
</feature>
<feature type="transmembrane region" description="Helical" evidence="7">
    <location>
        <begin position="219"/>
        <end position="243"/>
    </location>
</feature>
<dbReference type="PANTHER" id="PTHR10332:SF88">
    <property type="entry name" value="EQUILIBRATIVE NUCLEOSIDE TRANSPORTER 1, ISOFORM A"/>
    <property type="match status" value="1"/>
</dbReference>
<dbReference type="PRINTS" id="PR01130">
    <property type="entry name" value="DERENTRNSPRT"/>
</dbReference>
<dbReference type="InterPro" id="IPR036259">
    <property type="entry name" value="MFS_trans_sf"/>
</dbReference>
<feature type="transmembrane region" description="Helical" evidence="7">
    <location>
        <begin position="376"/>
        <end position="395"/>
    </location>
</feature>
<evidence type="ECO:0000256" key="4">
    <source>
        <dbReference type="ARBA" id="ARBA00022692"/>
    </source>
</evidence>
<comment type="subcellular location">
    <subcellularLocation>
        <location evidence="1">Membrane</location>
        <topology evidence="1">Multi-pass membrane protein</topology>
    </subcellularLocation>
</comment>
<keyword evidence="5 7" id="KW-1133">Transmembrane helix</keyword>
<proteinExistence type="inferred from homology"/>
<dbReference type="InterPro" id="IPR002259">
    <property type="entry name" value="Eqnu_transpt"/>
</dbReference>
<feature type="transmembrane region" description="Helical" evidence="7">
    <location>
        <begin position="82"/>
        <end position="101"/>
    </location>
</feature>
<evidence type="ECO:0000256" key="5">
    <source>
        <dbReference type="ARBA" id="ARBA00022989"/>
    </source>
</evidence>
<organism evidence="8 9">
    <name type="scientific">Apiospora hydei</name>
    <dbReference type="NCBI Taxonomy" id="1337664"/>
    <lineage>
        <taxon>Eukaryota</taxon>
        <taxon>Fungi</taxon>
        <taxon>Dikarya</taxon>
        <taxon>Ascomycota</taxon>
        <taxon>Pezizomycotina</taxon>
        <taxon>Sordariomycetes</taxon>
        <taxon>Xylariomycetidae</taxon>
        <taxon>Amphisphaeriales</taxon>
        <taxon>Apiosporaceae</taxon>
        <taxon>Apiospora</taxon>
    </lineage>
</organism>
<comment type="similarity">
    <text evidence="2">Belongs to the SLC29A/ENT transporter (TC 2.A.57) family.</text>
</comment>
<evidence type="ECO:0000256" key="1">
    <source>
        <dbReference type="ARBA" id="ARBA00004141"/>
    </source>
</evidence>
<protein>
    <submittedName>
        <fullName evidence="8">Nucleoside transporter</fullName>
    </submittedName>
</protein>
<comment type="caution">
    <text evidence="8">The sequence shown here is derived from an EMBL/GenBank/DDBJ whole genome shotgun (WGS) entry which is preliminary data.</text>
</comment>
<feature type="transmembrane region" description="Helical" evidence="7">
    <location>
        <begin position="113"/>
        <end position="133"/>
    </location>
</feature>
<dbReference type="EMBL" id="JAQQWN010000004">
    <property type="protein sequence ID" value="KAK8089331.1"/>
    <property type="molecule type" value="Genomic_DNA"/>
</dbReference>
<dbReference type="RefSeq" id="XP_066672225.1">
    <property type="nucleotide sequence ID" value="XM_066808607.1"/>
</dbReference>
<keyword evidence="9" id="KW-1185">Reference proteome</keyword>
<evidence type="ECO:0000256" key="7">
    <source>
        <dbReference type="SAM" id="Phobius"/>
    </source>
</evidence>
<feature type="transmembrane region" description="Helical" evidence="7">
    <location>
        <begin position="416"/>
        <end position="436"/>
    </location>
</feature>
<dbReference type="GeneID" id="92041667"/>
<feature type="transmembrane region" description="Helical" evidence="7">
    <location>
        <begin position="139"/>
        <end position="165"/>
    </location>
</feature>
<dbReference type="SUPFAM" id="SSF103473">
    <property type="entry name" value="MFS general substrate transporter"/>
    <property type="match status" value="1"/>
</dbReference>
<feature type="transmembrane region" description="Helical" evidence="7">
    <location>
        <begin position="344"/>
        <end position="361"/>
    </location>
</feature>
<evidence type="ECO:0000313" key="9">
    <source>
        <dbReference type="Proteomes" id="UP001433268"/>
    </source>
</evidence>
<dbReference type="Pfam" id="PF01733">
    <property type="entry name" value="Nucleoside_tran"/>
    <property type="match status" value="2"/>
</dbReference>